<feature type="region of interest" description="Disordered" evidence="1">
    <location>
        <begin position="26"/>
        <end position="45"/>
    </location>
</feature>
<gene>
    <name evidence="3" type="ORF">RXV79_20745</name>
</gene>
<keyword evidence="4" id="KW-1185">Reference proteome</keyword>
<reference evidence="3 4" key="1">
    <citation type="submission" date="2023-10" db="EMBL/GenBank/DDBJ databases">
        <title>Bacteria for the degradation of biodegradable plastic PBAT(Polybutylene adipate terephthalate).</title>
        <authorList>
            <person name="Weon H.-Y."/>
            <person name="Yeon J."/>
        </authorList>
    </citation>
    <scope>NUCLEOTIDE SEQUENCE [LARGE SCALE GENOMIC DNA]</scope>
    <source>
        <strain evidence="3 4">SBD 7-3</strain>
    </source>
</reference>
<evidence type="ECO:0000313" key="3">
    <source>
        <dbReference type="EMBL" id="WOB07334.1"/>
    </source>
</evidence>
<dbReference type="PROSITE" id="PS51257">
    <property type="entry name" value="PROKAR_LIPOPROTEIN"/>
    <property type="match status" value="1"/>
</dbReference>
<evidence type="ECO:0000256" key="2">
    <source>
        <dbReference type="SAM" id="SignalP"/>
    </source>
</evidence>
<protein>
    <recommendedName>
        <fullName evidence="5">Lipoprotein</fullName>
    </recommendedName>
</protein>
<dbReference type="EMBL" id="CP136336">
    <property type="protein sequence ID" value="WOB07334.1"/>
    <property type="molecule type" value="Genomic_DNA"/>
</dbReference>
<dbReference type="Proteomes" id="UP001303946">
    <property type="component" value="Chromosome"/>
</dbReference>
<accession>A0ABZ0CXX8</accession>
<name>A0ABZ0CXX8_9BURK</name>
<feature type="signal peptide" evidence="2">
    <location>
        <begin position="1"/>
        <end position="20"/>
    </location>
</feature>
<dbReference type="RefSeq" id="WP_316700005.1">
    <property type="nucleotide sequence ID" value="NZ_CP136336.1"/>
</dbReference>
<proteinExistence type="predicted"/>
<evidence type="ECO:0000256" key="1">
    <source>
        <dbReference type="SAM" id="MobiDB-lite"/>
    </source>
</evidence>
<sequence>MNKSRARVWALCGAVLFVSACGGGGDSGASSAPSTPTPPPPPPPAQEELLVAGFGFNGPTETLVVVDPAQPTPLRLSTLVDQHLEVSHLTFDTTGRRITLGSSTAVYYVRNGRLFQVSLRKNQSNQPRQISSVADACSVDDWHPFSYSTGDDGWVEVTTSGADGSCFPGPDNRKVFVRRGTPATDLPTSLPDGVRITSALPDPASAALLGFIAYDTRAVPSKLALYSPTLTHVSDVVGGTGRLPLELLSFRPGGPLTTSAYAKSGSSVVRLDWSASSATLSSLSMPFSITVDIDGNAECLSDDAAMYCVSGFLLRRLDAAGTVSTLATMANTDGSSVTLRGLTAGHLVVQQSTDTSSGQVFAVPKLGGTPLALAPAFGQKYVVGVHGNEVVYSTLGSSRVIRRIGIDGSNDRLITILNSGYPMPVSNPTVPSVSVGTLDTVMWCDVPSAGHCTNGTIRSYDLQSGTTTALGTLSHSSADIFSLYVSGWGFSGRPTVLTASAALMSTPGFVTDFYLAHPGTANSLVRLTTNIP</sequence>
<organism evidence="3 4">
    <name type="scientific">Piscinibacter gummiphilus</name>
    <dbReference type="NCBI Taxonomy" id="946333"/>
    <lineage>
        <taxon>Bacteria</taxon>
        <taxon>Pseudomonadati</taxon>
        <taxon>Pseudomonadota</taxon>
        <taxon>Betaproteobacteria</taxon>
        <taxon>Burkholderiales</taxon>
        <taxon>Sphaerotilaceae</taxon>
        <taxon>Piscinibacter</taxon>
    </lineage>
</organism>
<keyword evidence="2" id="KW-0732">Signal</keyword>
<evidence type="ECO:0008006" key="5">
    <source>
        <dbReference type="Google" id="ProtNLM"/>
    </source>
</evidence>
<feature type="chain" id="PRO_5045702224" description="Lipoprotein" evidence="2">
    <location>
        <begin position="21"/>
        <end position="532"/>
    </location>
</feature>
<evidence type="ECO:0000313" key="4">
    <source>
        <dbReference type="Proteomes" id="UP001303946"/>
    </source>
</evidence>
<feature type="compositionally biased region" description="Pro residues" evidence="1">
    <location>
        <begin position="35"/>
        <end position="45"/>
    </location>
</feature>